<feature type="repeat" description="ANK" evidence="3">
    <location>
        <begin position="88"/>
        <end position="116"/>
    </location>
</feature>
<dbReference type="PROSITE" id="PS50088">
    <property type="entry name" value="ANK_REPEAT"/>
    <property type="match status" value="3"/>
</dbReference>
<dbReference type="InterPro" id="IPR036770">
    <property type="entry name" value="Ankyrin_rpt-contain_sf"/>
</dbReference>
<dbReference type="AlphaFoldDB" id="A0A835QQL2"/>
<proteinExistence type="predicted"/>
<dbReference type="Proteomes" id="UP000636800">
    <property type="component" value="Chromosome 7"/>
</dbReference>
<dbReference type="PANTHER" id="PTHR24123">
    <property type="entry name" value="ANKYRIN REPEAT-CONTAINING"/>
    <property type="match status" value="1"/>
</dbReference>
<evidence type="ECO:0000313" key="5">
    <source>
        <dbReference type="Proteomes" id="UP000636800"/>
    </source>
</evidence>
<dbReference type="EMBL" id="JADCNL010000007">
    <property type="protein sequence ID" value="KAG0473117.1"/>
    <property type="molecule type" value="Genomic_DNA"/>
</dbReference>
<comment type="caution">
    <text evidence="4">The sequence shown here is derived from an EMBL/GenBank/DDBJ whole genome shotgun (WGS) entry which is preliminary data.</text>
</comment>
<dbReference type="PROSITE" id="PS50297">
    <property type="entry name" value="ANK_REP_REGION"/>
    <property type="match status" value="3"/>
</dbReference>
<accession>A0A835QQL2</accession>
<evidence type="ECO:0000256" key="2">
    <source>
        <dbReference type="ARBA" id="ARBA00023043"/>
    </source>
</evidence>
<keyword evidence="1" id="KW-0677">Repeat</keyword>
<organism evidence="4 5">
    <name type="scientific">Vanilla planifolia</name>
    <name type="common">Vanilla</name>
    <dbReference type="NCBI Taxonomy" id="51239"/>
    <lineage>
        <taxon>Eukaryota</taxon>
        <taxon>Viridiplantae</taxon>
        <taxon>Streptophyta</taxon>
        <taxon>Embryophyta</taxon>
        <taxon>Tracheophyta</taxon>
        <taxon>Spermatophyta</taxon>
        <taxon>Magnoliopsida</taxon>
        <taxon>Liliopsida</taxon>
        <taxon>Asparagales</taxon>
        <taxon>Orchidaceae</taxon>
        <taxon>Vanilloideae</taxon>
        <taxon>Vanilleae</taxon>
        <taxon>Vanilla</taxon>
    </lineage>
</organism>
<reference evidence="4 5" key="1">
    <citation type="journal article" date="2020" name="Nat. Food">
        <title>A phased Vanilla planifolia genome enables genetic improvement of flavour and production.</title>
        <authorList>
            <person name="Hasing T."/>
            <person name="Tang H."/>
            <person name="Brym M."/>
            <person name="Khazi F."/>
            <person name="Huang T."/>
            <person name="Chambers A.H."/>
        </authorList>
    </citation>
    <scope>NUCLEOTIDE SEQUENCE [LARGE SCALE GENOMIC DNA]</scope>
    <source>
        <tissue evidence="4">Leaf</tissue>
    </source>
</reference>
<feature type="repeat" description="ANK" evidence="3">
    <location>
        <begin position="465"/>
        <end position="498"/>
    </location>
</feature>
<dbReference type="OrthoDB" id="340432at2759"/>
<dbReference type="InterPro" id="IPR002110">
    <property type="entry name" value="Ankyrin_rpt"/>
</dbReference>
<dbReference type="PANTHER" id="PTHR24123:SF73">
    <property type="entry name" value="OS02G0457500 PROTEIN"/>
    <property type="match status" value="1"/>
</dbReference>
<keyword evidence="5" id="KW-1185">Reference proteome</keyword>
<dbReference type="InterPro" id="IPR051165">
    <property type="entry name" value="Multifunctional_ANK_Repeat"/>
</dbReference>
<name>A0A835QQL2_VANPL</name>
<dbReference type="Pfam" id="PF12796">
    <property type="entry name" value="Ank_2"/>
    <property type="match status" value="3"/>
</dbReference>
<evidence type="ECO:0000256" key="1">
    <source>
        <dbReference type="ARBA" id="ARBA00022737"/>
    </source>
</evidence>
<keyword evidence="2 3" id="KW-0040">ANK repeat</keyword>
<evidence type="ECO:0000256" key="3">
    <source>
        <dbReference type="PROSITE-ProRule" id="PRU00023"/>
    </source>
</evidence>
<dbReference type="Gene3D" id="1.25.40.20">
    <property type="entry name" value="Ankyrin repeat-containing domain"/>
    <property type="match status" value="4"/>
</dbReference>
<evidence type="ECO:0000313" key="4">
    <source>
        <dbReference type="EMBL" id="KAG0473117.1"/>
    </source>
</evidence>
<dbReference type="Pfam" id="PF00023">
    <property type="entry name" value="Ank"/>
    <property type="match status" value="1"/>
</dbReference>
<dbReference type="SMART" id="SM00248">
    <property type="entry name" value="ANK"/>
    <property type="match status" value="8"/>
</dbReference>
<dbReference type="SUPFAM" id="SSF48403">
    <property type="entry name" value="Ankyrin repeat"/>
    <property type="match status" value="2"/>
</dbReference>
<sequence length="638" mass="68774">MGRSAVALADWTPDELALRSYGLVEAALMGDMGLVEESLAAAGAGAGSDVLVDVNYIGTVRLRVKCAEVILAEERADEVRIGYEEFRTDVSALFAAAHSGHAGIIRKLLLAGADVNQELFRGYPITAAAREGHCNILAMLLNAGTSQLACEHALLEASLYGEAEAVRLLIRSEMARPNVAAHALVTASNRGFLEVVSVLVENGVDVNCLHRLLLQSIKPTMHANVDCTPLIAAVIGKQSTVVQYLLKAGARTTDLVQVGAWSWDPISGDELRVGVCLGEPYNAVWCAVEFYEASGGILKQLLHYCPFCWRVHFLALVAGAAIHSSNLMLFSPLHFIAGCGHVEALQMILNSSTAELNTLDSSGLSPIMVAARGGHLEAFRLLVMAGADVAAKSTDGITIMSILEHDSLAAIKDNFEKALLDGVLANVIPNQVPFRALHYAARKGDTASSVQLLKMGYQVNALDEDGYSPLMLAAVEGHYNVCKLLLMHDNAEIGLTNDRKETALSLATSSSRSNKKTEGLLLDHTARYHVLGGEEICKHTREGRGNPHMKSVRMLKSGVLTWGKTSRRNVICKEAAAGPSLGFLKNRRKDDLDIKEEVFRVVTVTGREVHFEARCVSGMELWVRGINFITKEAASSES</sequence>
<feature type="repeat" description="ANK" evidence="3">
    <location>
        <begin position="362"/>
        <end position="394"/>
    </location>
</feature>
<protein>
    <submittedName>
        <fullName evidence="4">Uncharacterized protein</fullName>
    </submittedName>
</protein>
<gene>
    <name evidence="4" type="ORF">HPP92_014974</name>
</gene>